<evidence type="ECO:0000256" key="8">
    <source>
        <dbReference type="ARBA" id="ARBA00023326"/>
    </source>
</evidence>
<name>A0A402BFF5_9CHLR</name>
<sequence>MTQYKQHLLALFLVAFSLLSSSCNFIPQADENKTTDPTPVQTKVQQSNANIQFKDIHTLREAALNTKKRSISIGTAANIDAFHTDENYKKILGREFDLLVAENVMKMDVMHTNIDTFDFSQSDELVSFAKQHSMQIEGANLIWSNQVPAWITNGGYNRDELLGIMKDYILNVVGHYKGQVKSWVVVNEPLDTNEANQKSIWESVIGPQYIDYAFRWAHEADPQAKLYINEFDTELINEKSNSYYALIQGLLQRKVPINGVGFEGHLDVAIQYPYDQLVSNLNRFADLDLQVQITEADIKLQNSPDPLPEKFKQQASLYADIIHACQEVKQCSGVVLWGFTDRYTWIPNFTHHPDQPLIFNAQYQPKPAYNAIKEALFGK</sequence>
<proteinExistence type="inferred from homology"/>
<dbReference type="PRINTS" id="PR00134">
    <property type="entry name" value="GLHYDRLASE10"/>
</dbReference>
<evidence type="ECO:0000256" key="9">
    <source>
        <dbReference type="RuleBase" id="RU361174"/>
    </source>
</evidence>
<gene>
    <name evidence="12" type="ORF">KDA_55400</name>
</gene>
<comment type="caution">
    <text evidence="12">The sequence shown here is derived from an EMBL/GenBank/DDBJ whole genome shotgun (WGS) entry which is preliminary data.</text>
</comment>
<dbReference type="EMBL" id="BIFT01000002">
    <property type="protein sequence ID" value="GCE30056.1"/>
    <property type="molecule type" value="Genomic_DNA"/>
</dbReference>
<feature type="signal peptide" evidence="10">
    <location>
        <begin position="1"/>
        <end position="29"/>
    </location>
</feature>
<keyword evidence="6 9" id="KW-0119">Carbohydrate metabolism</keyword>
<evidence type="ECO:0000313" key="12">
    <source>
        <dbReference type="EMBL" id="GCE30056.1"/>
    </source>
</evidence>
<dbReference type="EC" id="3.2.1.8" evidence="9"/>
<dbReference type="InterPro" id="IPR044846">
    <property type="entry name" value="GH10"/>
</dbReference>
<evidence type="ECO:0000256" key="5">
    <source>
        <dbReference type="ARBA" id="ARBA00022801"/>
    </source>
</evidence>
<evidence type="ECO:0000256" key="1">
    <source>
        <dbReference type="ARBA" id="ARBA00000681"/>
    </source>
</evidence>
<organism evidence="12 13">
    <name type="scientific">Dictyobacter alpinus</name>
    <dbReference type="NCBI Taxonomy" id="2014873"/>
    <lineage>
        <taxon>Bacteria</taxon>
        <taxon>Bacillati</taxon>
        <taxon>Chloroflexota</taxon>
        <taxon>Ktedonobacteria</taxon>
        <taxon>Ktedonobacterales</taxon>
        <taxon>Dictyobacteraceae</taxon>
        <taxon>Dictyobacter</taxon>
    </lineage>
</organism>
<dbReference type="SMART" id="SM00633">
    <property type="entry name" value="Glyco_10"/>
    <property type="match status" value="1"/>
</dbReference>
<feature type="chain" id="PRO_5019305834" description="Beta-xylanase" evidence="10">
    <location>
        <begin position="30"/>
        <end position="379"/>
    </location>
</feature>
<evidence type="ECO:0000256" key="3">
    <source>
        <dbReference type="ARBA" id="ARBA00022651"/>
    </source>
</evidence>
<accession>A0A402BFF5</accession>
<evidence type="ECO:0000256" key="7">
    <source>
        <dbReference type="ARBA" id="ARBA00023295"/>
    </source>
</evidence>
<evidence type="ECO:0000259" key="11">
    <source>
        <dbReference type="PROSITE" id="PS51760"/>
    </source>
</evidence>
<reference evidence="13" key="1">
    <citation type="submission" date="2018-12" db="EMBL/GenBank/DDBJ databases">
        <title>Tengunoibacter tsumagoiensis gen. nov., sp. nov., Dictyobacter kobayashii sp. nov., D. alpinus sp. nov., and D. joshuensis sp. nov. and description of Dictyobacteraceae fam. nov. within the order Ktedonobacterales isolated from Tengu-no-mugimeshi.</title>
        <authorList>
            <person name="Wang C.M."/>
            <person name="Zheng Y."/>
            <person name="Sakai Y."/>
            <person name="Toyoda A."/>
            <person name="Minakuchi Y."/>
            <person name="Abe K."/>
            <person name="Yokota A."/>
            <person name="Yabe S."/>
        </authorList>
    </citation>
    <scope>NUCLEOTIDE SEQUENCE [LARGE SCALE GENOMIC DNA]</scope>
    <source>
        <strain evidence="13">Uno16</strain>
    </source>
</reference>
<dbReference type="GO" id="GO:0031176">
    <property type="term" value="F:endo-1,4-beta-xylanase activity"/>
    <property type="evidence" value="ECO:0007669"/>
    <property type="project" value="UniProtKB-EC"/>
</dbReference>
<dbReference type="PANTHER" id="PTHR31490:SF88">
    <property type="entry name" value="BETA-XYLANASE"/>
    <property type="match status" value="1"/>
</dbReference>
<dbReference type="GO" id="GO:0045493">
    <property type="term" value="P:xylan catabolic process"/>
    <property type="evidence" value="ECO:0007669"/>
    <property type="project" value="UniProtKB-KW"/>
</dbReference>
<dbReference type="RefSeq" id="WP_126630220.1">
    <property type="nucleotide sequence ID" value="NZ_BIFT01000002.1"/>
</dbReference>
<feature type="domain" description="GH10" evidence="11">
    <location>
        <begin position="53"/>
        <end position="375"/>
    </location>
</feature>
<evidence type="ECO:0000256" key="10">
    <source>
        <dbReference type="SAM" id="SignalP"/>
    </source>
</evidence>
<dbReference type="OrthoDB" id="9809277at2"/>
<dbReference type="PANTHER" id="PTHR31490">
    <property type="entry name" value="GLYCOSYL HYDROLASE"/>
    <property type="match status" value="1"/>
</dbReference>
<evidence type="ECO:0000256" key="6">
    <source>
        <dbReference type="ARBA" id="ARBA00023277"/>
    </source>
</evidence>
<comment type="catalytic activity">
    <reaction evidence="1 9">
        <text>Endohydrolysis of (1-&gt;4)-beta-D-xylosidic linkages in xylans.</text>
        <dbReference type="EC" id="3.2.1.8"/>
    </reaction>
</comment>
<comment type="similarity">
    <text evidence="2 9">Belongs to the glycosyl hydrolase 10 (cellulase F) family.</text>
</comment>
<dbReference type="InterPro" id="IPR001000">
    <property type="entry name" value="GH10_dom"/>
</dbReference>
<keyword evidence="7 9" id="KW-0326">Glycosidase</keyword>
<dbReference type="SUPFAM" id="SSF51445">
    <property type="entry name" value="(Trans)glycosidases"/>
    <property type="match status" value="1"/>
</dbReference>
<dbReference type="AlphaFoldDB" id="A0A402BFF5"/>
<keyword evidence="3 12" id="KW-0858">Xylan degradation</keyword>
<keyword evidence="4 10" id="KW-0732">Signal</keyword>
<dbReference type="InterPro" id="IPR017853">
    <property type="entry name" value="GH"/>
</dbReference>
<dbReference type="Pfam" id="PF00331">
    <property type="entry name" value="Glyco_hydro_10"/>
    <property type="match status" value="1"/>
</dbReference>
<dbReference type="PROSITE" id="PS51760">
    <property type="entry name" value="GH10_2"/>
    <property type="match status" value="1"/>
</dbReference>
<keyword evidence="5 9" id="KW-0378">Hydrolase</keyword>
<evidence type="ECO:0000313" key="13">
    <source>
        <dbReference type="Proteomes" id="UP000287171"/>
    </source>
</evidence>
<evidence type="ECO:0000256" key="4">
    <source>
        <dbReference type="ARBA" id="ARBA00022729"/>
    </source>
</evidence>
<evidence type="ECO:0000256" key="2">
    <source>
        <dbReference type="ARBA" id="ARBA00007495"/>
    </source>
</evidence>
<keyword evidence="13" id="KW-1185">Reference proteome</keyword>
<dbReference type="Proteomes" id="UP000287171">
    <property type="component" value="Unassembled WGS sequence"/>
</dbReference>
<dbReference type="Gene3D" id="3.20.20.80">
    <property type="entry name" value="Glycosidases"/>
    <property type="match status" value="1"/>
</dbReference>
<dbReference type="PROSITE" id="PS51257">
    <property type="entry name" value="PROKAR_LIPOPROTEIN"/>
    <property type="match status" value="1"/>
</dbReference>
<keyword evidence="8 9" id="KW-0624">Polysaccharide degradation</keyword>
<protein>
    <recommendedName>
        <fullName evidence="9">Beta-xylanase</fullName>
        <ecNumber evidence="9">3.2.1.8</ecNumber>
    </recommendedName>
</protein>